<name>A0ABR4P2J9_9HELO</name>
<sequence>MKSFIALTLALASTVLAIDCGCNKDGVLSSGGQSCEDRGGQRDYVDQWCIDIDTAYTDADCEAIMANWGQPAGVVFPPGVNGVAYCRASE</sequence>
<keyword evidence="3" id="KW-1185">Reference proteome</keyword>
<proteinExistence type="predicted"/>
<feature type="signal peptide" evidence="1">
    <location>
        <begin position="1"/>
        <end position="17"/>
    </location>
</feature>
<organism evidence="2 3">
    <name type="scientific">Phlyctema vagabunda</name>
    <dbReference type="NCBI Taxonomy" id="108571"/>
    <lineage>
        <taxon>Eukaryota</taxon>
        <taxon>Fungi</taxon>
        <taxon>Dikarya</taxon>
        <taxon>Ascomycota</taxon>
        <taxon>Pezizomycotina</taxon>
        <taxon>Leotiomycetes</taxon>
        <taxon>Helotiales</taxon>
        <taxon>Dermateaceae</taxon>
        <taxon>Phlyctema</taxon>
    </lineage>
</organism>
<gene>
    <name evidence="2" type="ORF">PVAG01_10540</name>
</gene>
<evidence type="ECO:0000313" key="3">
    <source>
        <dbReference type="Proteomes" id="UP001629113"/>
    </source>
</evidence>
<dbReference type="EMBL" id="JBFCZG010000010">
    <property type="protein sequence ID" value="KAL3417530.1"/>
    <property type="molecule type" value="Genomic_DNA"/>
</dbReference>
<comment type="caution">
    <text evidence="2">The sequence shown here is derived from an EMBL/GenBank/DDBJ whole genome shotgun (WGS) entry which is preliminary data.</text>
</comment>
<evidence type="ECO:0000256" key="1">
    <source>
        <dbReference type="SAM" id="SignalP"/>
    </source>
</evidence>
<accession>A0ABR4P2J9</accession>
<evidence type="ECO:0000313" key="2">
    <source>
        <dbReference type="EMBL" id="KAL3417530.1"/>
    </source>
</evidence>
<dbReference type="Proteomes" id="UP001629113">
    <property type="component" value="Unassembled WGS sequence"/>
</dbReference>
<reference evidence="2 3" key="1">
    <citation type="submission" date="2024-06" db="EMBL/GenBank/DDBJ databases">
        <title>Complete genome of Phlyctema vagabunda strain 19-DSS-EL-015.</title>
        <authorList>
            <person name="Fiorenzani C."/>
        </authorList>
    </citation>
    <scope>NUCLEOTIDE SEQUENCE [LARGE SCALE GENOMIC DNA]</scope>
    <source>
        <strain evidence="2 3">19-DSS-EL-015</strain>
    </source>
</reference>
<keyword evidence="1" id="KW-0732">Signal</keyword>
<feature type="chain" id="PRO_5046817631" evidence="1">
    <location>
        <begin position="18"/>
        <end position="90"/>
    </location>
</feature>
<protein>
    <submittedName>
        <fullName evidence="2">Uncharacterized protein</fullName>
    </submittedName>
</protein>